<protein>
    <submittedName>
        <fullName evidence="1">Uncharacterized protein</fullName>
    </submittedName>
</protein>
<accession>A0ABU2M2Y4</accession>
<dbReference type="EMBL" id="JAVREP010000001">
    <property type="protein sequence ID" value="MDT0326999.1"/>
    <property type="molecule type" value="Genomic_DNA"/>
</dbReference>
<name>A0ABU2M2Y4_9ACTN</name>
<dbReference type="RefSeq" id="WP_311509790.1">
    <property type="nucleotide sequence ID" value="NZ_JAVREP010000001.1"/>
</dbReference>
<organism evidence="1 2">
    <name type="scientific">Nocardiopsis lambiniae</name>
    <dbReference type="NCBI Taxonomy" id="3075539"/>
    <lineage>
        <taxon>Bacteria</taxon>
        <taxon>Bacillati</taxon>
        <taxon>Actinomycetota</taxon>
        <taxon>Actinomycetes</taxon>
        <taxon>Streptosporangiales</taxon>
        <taxon>Nocardiopsidaceae</taxon>
        <taxon>Nocardiopsis</taxon>
    </lineage>
</organism>
<gene>
    <name evidence="1" type="ORF">RM479_01090</name>
</gene>
<proteinExistence type="predicted"/>
<evidence type="ECO:0000313" key="2">
    <source>
        <dbReference type="Proteomes" id="UP001183390"/>
    </source>
</evidence>
<dbReference type="Proteomes" id="UP001183390">
    <property type="component" value="Unassembled WGS sequence"/>
</dbReference>
<comment type="caution">
    <text evidence="1">The sequence shown here is derived from an EMBL/GenBank/DDBJ whole genome shotgun (WGS) entry which is preliminary data.</text>
</comment>
<sequence length="101" mass="11205">MSTTRGERPATPVSTQETLIYLQVRRFFCDQNTCQQKIFAEQIPGLTRRYASQTSHLTELLTQLAMALGGRADARFTGDLAAAVIRMSLLRLAQGKAAMGW</sequence>
<reference evidence="2" key="1">
    <citation type="submission" date="2023-07" db="EMBL/GenBank/DDBJ databases">
        <title>30 novel species of actinomycetes from the DSMZ collection.</title>
        <authorList>
            <person name="Nouioui I."/>
        </authorList>
    </citation>
    <scope>NUCLEOTIDE SEQUENCE [LARGE SCALE GENOMIC DNA]</scope>
    <source>
        <strain evidence="2">DSM 44743</strain>
    </source>
</reference>
<evidence type="ECO:0000313" key="1">
    <source>
        <dbReference type="EMBL" id="MDT0326999.1"/>
    </source>
</evidence>
<keyword evidence="2" id="KW-1185">Reference proteome</keyword>